<evidence type="ECO:0000313" key="2">
    <source>
        <dbReference type="Proteomes" id="UP000789920"/>
    </source>
</evidence>
<evidence type="ECO:0000313" key="1">
    <source>
        <dbReference type="EMBL" id="CAG8842608.1"/>
    </source>
</evidence>
<keyword evidence="2" id="KW-1185">Reference proteome</keyword>
<organism evidence="1 2">
    <name type="scientific">Racocetra persica</name>
    <dbReference type="NCBI Taxonomy" id="160502"/>
    <lineage>
        <taxon>Eukaryota</taxon>
        <taxon>Fungi</taxon>
        <taxon>Fungi incertae sedis</taxon>
        <taxon>Mucoromycota</taxon>
        <taxon>Glomeromycotina</taxon>
        <taxon>Glomeromycetes</taxon>
        <taxon>Diversisporales</taxon>
        <taxon>Gigasporaceae</taxon>
        <taxon>Racocetra</taxon>
    </lineage>
</organism>
<accession>A0ACA9SMD0</accession>
<dbReference type="EMBL" id="CAJVQC010134888">
    <property type="protein sequence ID" value="CAG8842608.1"/>
    <property type="molecule type" value="Genomic_DNA"/>
</dbReference>
<reference evidence="1" key="1">
    <citation type="submission" date="2021-06" db="EMBL/GenBank/DDBJ databases">
        <authorList>
            <person name="Kallberg Y."/>
            <person name="Tangrot J."/>
            <person name="Rosling A."/>
        </authorList>
    </citation>
    <scope>NUCLEOTIDE SEQUENCE</scope>
    <source>
        <strain evidence="1">MA461A</strain>
    </source>
</reference>
<proteinExistence type="predicted"/>
<protein>
    <submittedName>
        <fullName evidence="1">11363_t:CDS:1</fullName>
    </submittedName>
</protein>
<dbReference type="Proteomes" id="UP000789920">
    <property type="component" value="Unassembled WGS sequence"/>
</dbReference>
<sequence>LNNLKQIEKEIIEYISDMKKKDSGEYKANSIKQAVDTISRFFLYNSPIQVNLHDQYLFPDLYTVLHGKMRDLQEHGFGETRGSIALNSQQIQEILQHPKIDRSNPVNLLYHIFIYLSIILAMRSGEHYQLKVNQFKIDRQDGLQFFHYTSKNNQRGLKKGQAQVILILVDA</sequence>
<name>A0ACA9SMD0_9GLOM</name>
<feature type="non-terminal residue" evidence="1">
    <location>
        <position position="1"/>
    </location>
</feature>
<gene>
    <name evidence="1" type="ORF">RPERSI_LOCUS32397</name>
</gene>
<comment type="caution">
    <text evidence="1">The sequence shown here is derived from an EMBL/GenBank/DDBJ whole genome shotgun (WGS) entry which is preliminary data.</text>
</comment>
<feature type="non-terminal residue" evidence="1">
    <location>
        <position position="171"/>
    </location>
</feature>